<dbReference type="EMBL" id="LLXJ01005143">
    <property type="protein sequence ID" value="PKB95101.1"/>
    <property type="molecule type" value="Genomic_DNA"/>
</dbReference>
<dbReference type="VEuPathDB" id="FungiDB:RhiirA1_475962"/>
<comment type="caution">
    <text evidence="1">The sequence shown here is derived from an EMBL/GenBank/DDBJ whole genome shotgun (WGS) entry which is preliminary data.</text>
</comment>
<reference evidence="1 2" key="1">
    <citation type="submission" date="2016-04" db="EMBL/GenBank/DDBJ databases">
        <title>Genome analyses suggest a sexual origin of heterokaryosis in a supposedly ancient asexual fungus.</title>
        <authorList>
            <person name="Ropars J."/>
            <person name="Sedzielewska K."/>
            <person name="Noel J."/>
            <person name="Charron P."/>
            <person name="Farinelli L."/>
            <person name="Marton T."/>
            <person name="Kruger M."/>
            <person name="Pelin A."/>
            <person name="Brachmann A."/>
            <person name="Corradi N."/>
        </authorList>
    </citation>
    <scope>NUCLEOTIDE SEQUENCE [LARGE SCALE GENOMIC DNA]</scope>
    <source>
        <strain evidence="1 2">A5</strain>
    </source>
</reference>
<evidence type="ECO:0000313" key="1">
    <source>
        <dbReference type="EMBL" id="PKB95101.1"/>
    </source>
</evidence>
<dbReference type="AlphaFoldDB" id="A0A2N0NKK1"/>
<accession>A0A2N0NKK1</accession>
<organism evidence="1 2">
    <name type="scientific">Rhizophagus irregularis</name>
    <dbReference type="NCBI Taxonomy" id="588596"/>
    <lineage>
        <taxon>Eukaryota</taxon>
        <taxon>Fungi</taxon>
        <taxon>Fungi incertae sedis</taxon>
        <taxon>Mucoromycota</taxon>
        <taxon>Glomeromycotina</taxon>
        <taxon>Glomeromycetes</taxon>
        <taxon>Glomerales</taxon>
        <taxon>Glomeraceae</taxon>
        <taxon>Rhizophagus</taxon>
    </lineage>
</organism>
<evidence type="ECO:0000313" key="2">
    <source>
        <dbReference type="Proteomes" id="UP000232722"/>
    </source>
</evidence>
<name>A0A2N0NKK1_9GLOM</name>
<reference evidence="1 2" key="2">
    <citation type="submission" date="2017-09" db="EMBL/GenBank/DDBJ databases">
        <title>Extensive intraspecific genome diversity in a model arbuscular mycorrhizal fungus.</title>
        <authorList>
            <person name="Chen E.C."/>
            <person name="Morin E."/>
            <person name="Beaudet D."/>
            <person name="Noel J."/>
            <person name="Ndikumana S."/>
            <person name="Charron P."/>
            <person name="St-Onge C."/>
            <person name="Giorgi J."/>
            <person name="Grigoriev I.V."/>
            <person name="Roux C."/>
            <person name="Martin F.M."/>
            <person name="Corradi N."/>
        </authorList>
    </citation>
    <scope>NUCLEOTIDE SEQUENCE [LARGE SCALE GENOMIC DNA]</scope>
    <source>
        <strain evidence="1 2">A5</strain>
    </source>
</reference>
<dbReference type="VEuPathDB" id="FungiDB:RhiirFUN_005488"/>
<feature type="non-terminal residue" evidence="1">
    <location>
        <position position="174"/>
    </location>
</feature>
<evidence type="ECO:0008006" key="3">
    <source>
        <dbReference type="Google" id="ProtNLM"/>
    </source>
</evidence>
<gene>
    <name evidence="1" type="ORF">RhiirA5_386229</name>
</gene>
<sequence>MDDSNYIQSDDFNIDIIEQNLSEKDKGYNIKGEQTRTCIILDKNGNRCGKVYQNTGSSTENLVAHLRDVHQIIDENNENALKKLRNTKITDFAQSRRPHPKHIQKQREESVLKWMLLTDQPLAAITNPAYKEKMSHFDPSFVVPGEQKIKTMIAKSYQHNYENLKNILNETAAT</sequence>
<protein>
    <recommendedName>
        <fullName evidence="3">BED-type domain-containing protein</fullName>
    </recommendedName>
</protein>
<dbReference type="VEuPathDB" id="FungiDB:FUN_002231"/>
<dbReference type="Proteomes" id="UP000232722">
    <property type="component" value="Unassembled WGS sequence"/>
</dbReference>
<proteinExistence type="predicted"/>